<reference evidence="2" key="1">
    <citation type="submission" date="2022-12" db="EMBL/GenBank/DDBJ databases">
        <title>Marinomonas 15G1-11 sp. nov, isolated from marine algae.</title>
        <authorList>
            <person name="Butt M."/>
            <person name="Choi D.G."/>
            <person name="Kim J.M."/>
            <person name="Lee J.K."/>
            <person name="Baek J.H."/>
            <person name="Jeon C.O."/>
        </authorList>
    </citation>
    <scope>NUCLEOTIDE SEQUENCE</scope>
    <source>
        <strain evidence="2">15G1-11</strain>
    </source>
</reference>
<dbReference type="RefSeq" id="WP_269126853.1">
    <property type="nucleotide sequence ID" value="NZ_JAPUBN010000019.1"/>
</dbReference>
<sequence>MKKLLVSRKDKKGVVAIEFALGFFAFVSLFLLWGEMAVMGFFSSVLDYSVSEASREVRTTSAEDYKAEFVKRIKTNNDLWSNFIDTNKFTISVKYYDDIGSIADDKNFGHDNATLSTLAVYKIDYDYTPVFSLFYDDGTVKLSRQVINLQEYERNEFTQ</sequence>
<accession>A0ABT4JYN5</accession>
<gene>
    <name evidence="2" type="ORF">O1D97_14935</name>
</gene>
<comment type="caution">
    <text evidence="2">The sequence shown here is derived from an EMBL/GenBank/DDBJ whole genome shotgun (WGS) entry which is preliminary data.</text>
</comment>
<organism evidence="2 3">
    <name type="scientific">Marinomonas phaeophyticola</name>
    <dbReference type="NCBI Taxonomy" id="3004091"/>
    <lineage>
        <taxon>Bacteria</taxon>
        <taxon>Pseudomonadati</taxon>
        <taxon>Pseudomonadota</taxon>
        <taxon>Gammaproteobacteria</taxon>
        <taxon>Oceanospirillales</taxon>
        <taxon>Oceanospirillaceae</taxon>
        <taxon>Marinomonas</taxon>
    </lineage>
</organism>
<keyword evidence="3" id="KW-1185">Reference proteome</keyword>
<feature type="transmembrane region" description="Helical" evidence="1">
    <location>
        <begin position="12"/>
        <end position="33"/>
    </location>
</feature>
<dbReference type="Proteomes" id="UP001149719">
    <property type="component" value="Unassembled WGS sequence"/>
</dbReference>
<protein>
    <submittedName>
        <fullName evidence="2">Pilus assembly protein</fullName>
    </submittedName>
</protein>
<keyword evidence="1" id="KW-0472">Membrane</keyword>
<evidence type="ECO:0000313" key="3">
    <source>
        <dbReference type="Proteomes" id="UP001149719"/>
    </source>
</evidence>
<keyword evidence="1" id="KW-0812">Transmembrane</keyword>
<evidence type="ECO:0000313" key="2">
    <source>
        <dbReference type="EMBL" id="MCZ2722868.1"/>
    </source>
</evidence>
<name>A0ABT4JYN5_9GAMM</name>
<proteinExistence type="predicted"/>
<dbReference type="EMBL" id="JAPUBN010000019">
    <property type="protein sequence ID" value="MCZ2722868.1"/>
    <property type="molecule type" value="Genomic_DNA"/>
</dbReference>
<keyword evidence="1" id="KW-1133">Transmembrane helix</keyword>
<evidence type="ECO:0000256" key="1">
    <source>
        <dbReference type="SAM" id="Phobius"/>
    </source>
</evidence>